<dbReference type="InterPro" id="IPR026891">
    <property type="entry name" value="Fn3-like"/>
</dbReference>
<dbReference type="Gene3D" id="3.40.50.1700">
    <property type="entry name" value="Glycoside hydrolase family 3 C-terminal domain"/>
    <property type="match status" value="1"/>
</dbReference>
<keyword evidence="2" id="KW-0378">Hydrolase</keyword>
<evidence type="ECO:0000256" key="4">
    <source>
        <dbReference type="ARBA" id="ARBA00023277"/>
    </source>
</evidence>
<gene>
    <name evidence="8" type="ORF">TWF694_002192</name>
</gene>
<dbReference type="Pfam" id="PF01915">
    <property type="entry name" value="Glyco_hydro_3_C"/>
    <property type="match status" value="1"/>
</dbReference>
<dbReference type="SUPFAM" id="SSF51445">
    <property type="entry name" value="(Trans)glycosidases"/>
    <property type="match status" value="1"/>
</dbReference>
<dbReference type="InterPro" id="IPR017853">
    <property type="entry name" value="GH"/>
</dbReference>
<comment type="similarity">
    <text evidence="1">Belongs to the glycosyl hydrolase 3 family.</text>
</comment>
<dbReference type="InterPro" id="IPR013783">
    <property type="entry name" value="Ig-like_fold"/>
</dbReference>
<dbReference type="InterPro" id="IPR036962">
    <property type="entry name" value="Glyco_hydro_3_N_sf"/>
</dbReference>
<dbReference type="SMART" id="SM01217">
    <property type="entry name" value="Fn3_like"/>
    <property type="match status" value="1"/>
</dbReference>
<accession>A0AAV9X5Y0</accession>
<dbReference type="PROSITE" id="PS51212">
    <property type="entry name" value="WSC"/>
    <property type="match status" value="1"/>
</dbReference>
<dbReference type="GO" id="GO:0009044">
    <property type="term" value="F:xylan 1,4-beta-xylosidase activity"/>
    <property type="evidence" value="ECO:0007669"/>
    <property type="project" value="InterPro"/>
</dbReference>
<sequence length="606" mass="64333">MLREQWGWSQPYHWVTSDCGAVGDISSPHHFAADTPSAAAVALNAGTDLSCSGGTYTQLTASIARGETSENIVDQSLSRLYLSLLRLGYFDTTNGRGRYKDVGWVDVNTDKAQNLAYEAAVQGFVLLKNDGSLPFAKNITTSKVALIGPWGAATDQLKGNYAGTPPFLVSPLAAFSSKWNVTYVQGAAINSADTSGFAQALLVAKQSDYIIYAGGIDDSIEAEGRDRSSIAWPGNQLNLISQLAALNKTLVVLQFGGGQLDDSALLSNKGVNSLLWAGYPSQSGGDALRDILDGTRVPAGRLPITQYPANYTTARSSILNPNLRPDAGGKYPGQTYKWYDGAVLPFGYGLHYTPFKLSWSEQPLSVYSTDDIQKVLGVDVADLVPLVSIAVNIQNTGKYHGSDFVALVFLSTSNAGPAPYPKKTLAAYGRASNVRVGKTQTLTFTIPLKVIARADSNGNLVVYPGDYTLVLDVDNQQPVSFKIIGNPITIEKVPVPPSKPVAIEYLGCYKDTSGGINTGTSTNLSENSPQNCADSCMSSGYGISGVEQGTVCLCAKTFSKAVAPVDDSYCNSGCPEFPEATCGGSGYVAVYNNSIPVTWEAPTWSP</sequence>
<dbReference type="GO" id="GO:0045493">
    <property type="term" value="P:xylan catabolic process"/>
    <property type="evidence" value="ECO:0007669"/>
    <property type="project" value="InterPro"/>
</dbReference>
<dbReference type="SUPFAM" id="SSF52279">
    <property type="entry name" value="Beta-D-glucan exohydrolase, C-terminal domain"/>
    <property type="match status" value="1"/>
</dbReference>
<evidence type="ECO:0000313" key="9">
    <source>
        <dbReference type="Proteomes" id="UP001365542"/>
    </source>
</evidence>
<dbReference type="PANTHER" id="PTHR42721">
    <property type="entry name" value="SUGAR HYDROLASE-RELATED"/>
    <property type="match status" value="1"/>
</dbReference>
<dbReference type="InterPro" id="IPR044993">
    <property type="entry name" value="BXL"/>
</dbReference>
<dbReference type="AlphaFoldDB" id="A0AAV9X5Y0"/>
<keyword evidence="5" id="KW-0326">Glycosidase</keyword>
<dbReference type="Pfam" id="PF14310">
    <property type="entry name" value="Fn3-like"/>
    <property type="match status" value="1"/>
</dbReference>
<dbReference type="EMBL" id="JAVHJO010000010">
    <property type="protein sequence ID" value="KAK6535744.1"/>
    <property type="molecule type" value="Genomic_DNA"/>
</dbReference>
<dbReference type="GO" id="GO:0031222">
    <property type="term" value="P:arabinan catabolic process"/>
    <property type="evidence" value="ECO:0007669"/>
    <property type="project" value="TreeGrafter"/>
</dbReference>
<evidence type="ECO:0000256" key="6">
    <source>
        <dbReference type="ARBA" id="ARBA00023326"/>
    </source>
</evidence>
<organism evidence="8 9">
    <name type="scientific">Orbilia ellipsospora</name>
    <dbReference type="NCBI Taxonomy" id="2528407"/>
    <lineage>
        <taxon>Eukaryota</taxon>
        <taxon>Fungi</taxon>
        <taxon>Dikarya</taxon>
        <taxon>Ascomycota</taxon>
        <taxon>Pezizomycotina</taxon>
        <taxon>Orbiliomycetes</taxon>
        <taxon>Orbiliales</taxon>
        <taxon>Orbiliaceae</taxon>
        <taxon>Orbilia</taxon>
    </lineage>
</organism>
<dbReference type="PANTHER" id="PTHR42721:SF3">
    <property type="entry name" value="BETA-D-XYLOSIDASE 5-RELATED"/>
    <property type="match status" value="1"/>
</dbReference>
<dbReference type="InterPro" id="IPR002772">
    <property type="entry name" value="Glyco_hydro_3_C"/>
</dbReference>
<protein>
    <recommendedName>
        <fullName evidence="7">WSC domain-containing protein</fullName>
    </recommendedName>
</protein>
<evidence type="ECO:0000313" key="8">
    <source>
        <dbReference type="EMBL" id="KAK6535744.1"/>
    </source>
</evidence>
<keyword evidence="4" id="KW-0119">Carbohydrate metabolism</keyword>
<evidence type="ECO:0000256" key="3">
    <source>
        <dbReference type="ARBA" id="ARBA00023180"/>
    </source>
</evidence>
<keyword evidence="9" id="KW-1185">Reference proteome</keyword>
<dbReference type="GO" id="GO:0046556">
    <property type="term" value="F:alpha-L-arabinofuranosidase activity"/>
    <property type="evidence" value="ECO:0007669"/>
    <property type="project" value="TreeGrafter"/>
</dbReference>
<name>A0AAV9X5Y0_9PEZI</name>
<dbReference type="Pfam" id="PF01822">
    <property type="entry name" value="WSC"/>
    <property type="match status" value="1"/>
</dbReference>
<dbReference type="SMART" id="SM00321">
    <property type="entry name" value="WSC"/>
    <property type="match status" value="1"/>
</dbReference>
<dbReference type="Proteomes" id="UP001365542">
    <property type="component" value="Unassembled WGS sequence"/>
</dbReference>
<feature type="domain" description="WSC" evidence="7">
    <location>
        <begin position="502"/>
        <end position="594"/>
    </location>
</feature>
<dbReference type="Gene3D" id="3.20.20.300">
    <property type="entry name" value="Glycoside hydrolase, family 3, N-terminal domain"/>
    <property type="match status" value="1"/>
</dbReference>
<dbReference type="InterPro" id="IPR002889">
    <property type="entry name" value="WSC_carb-bd"/>
</dbReference>
<keyword evidence="6" id="KW-0624">Polysaccharide degradation</keyword>
<evidence type="ECO:0000256" key="5">
    <source>
        <dbReference type="ARBA" id="ARBA00023295"/>
    </source>
</evidence>
<dbReference type="InterPro" id="IPR036881">
    <property type="entry name" value="Glyco_hydro_3_C_sf"/>
</dbReference>
<dbReference type="Gene3D" id="2.60.40.10">
    <property type="entry name" value="Immunoglobulins"/>
    <property type="match status" value="1"/>
</dbReference>
<evidence type="ECO:0000259" key="7">
    <source>
        <dbReference type="PROSITE" id="PS51212"/>
    </source>
</evidence>
<reference evidence="8 9" key="1">
    <citation type="submission" date="2019-10" db="EMBL/GenBank/DDBJ databases">
        <authorList>
            <person name="Palmer J.M."/>
        </authorList>
    </citation>
    <scope>NUCLEOTIDE SEQUENCE [LARGE SCALE GENOMIC DNA]</scope>
    <source>
        <strain evidence="8 9">TWF694</strain>
    </source>
</reference>
<comment type="caution">
    <text evidence="8">The sequence shown here is derived from an EMBL/GenBank/DDBJ whole genome shotgun (WGS) entry which is preliminary data.</text>
</comment>
<evidence type="ECO:0000256" key="1">
    <source>
        <dbReference type="ARBA" id="ARBA00005336"/>
    </source>
</evidence>
<keyword evidence="3" id="KW-0325">Glycoprotein</keyword>
<proteinExistence type="inferred from homology"/>
<evidence type="ECO:0000256" key="2">
    <source>
        <dbReference type="ARBA" id="ARBA00022801"/>
    </source>
</evidence>